<protein>
    <recommendedName>
        <fullName evidence="3">Phosphotransferase enzyme family protein</fullName>
    </recommendedName>
</protein>
<keyword evidence="2" id="KW-1185">Reference proteome</keyword>
<dbReference type="InterPro" id="IPR011009">
    <property type="entry name" value="Kinase-like_dom_sf"/>
</dbReference>
<dbReference type="Gene3D" id="3.30.200.20">
    <property type="entry name" value="Phosphorylase Kinase, domain 1"/>
    <property type="match status" value="1"/>
</dbReference>
<dbReference type="Proteomes" id="UP000198707">
    <property type="component" value="Unassembled WGS sequence"/>
</dbReference>
<dbReference type="AlphaFoldDB" id="A0A1H7CBI1"/>
<dbReference type="STRING" id="1144548.SAMN05443287_10947"/>
<name>A0A1H7CBI1_9ACTN</name>
<accession>A0A1H7CBI1</accession>
<dbReference type="EMBL" id="FNYV01000009">
    <property type="protein sequence ID" value="SEJ87041.1"/>
    <property type="molecule type" value="Genomic_DNA"/>
</dbReference>
<dbReference type="RefSeq" id="WP_170147686.1">
    <property type="nucleotide sequence ID" value="NZ_BOPI01000016.1"/>
</dbReference>
<proteinExistence type="predicted"/>
<sequence length="141" mass="15399">MQVTTKNRLRWAELPHDVRSAVEEILGDRVVEAVSQSGGYSPGTADRIRTASGRRAFVKAVSPAQNPDTPTMHRAEARITAALPGYAPTPRLLGCHDDGHWVALVLTDVDGRHPVTPWRVHELEAVLAALERMSATHTPAR</sequence>
<evidence type="ECO:0008006" key="3">
    <source>
        <dbReference type="Google" id="ProtNLM"/>
    </source>
</evidence>
<organism evidence="1 2">
    <name type="scientific">Micromonospora phaseoli</name>
    <dbReference type="NCBI Taxonomy" id="1144548"/>
    <lineage>
        <taxon>Bacteria</taxon>
        <taxon>Bacillati</taxon>
        <taxon>Actinomycetota</taxon>
        <taxon>Actinomycetes</taxon>
        <taxon>Micromonosporales</taxon>
        <taxon>Micromonosporaceae</taxon>
        <taxon>Micromonospora</taxon>
    </lineage>
</organism>
<evidence type="ECO:0000313" key="1">
    <source>
        <dbReference type="EMBL" id="SEJ87041.1"/>
    </source>
</evidence>
<evidence type="ECO:0000313" key="2">
    <source>
        <dbReference type="Proteomes" id="UP000198707"/>
    </source>
</evidence>
<gene>
    <name evidence="1" type="ORF">SAMN05443287_10947</name>
</gene>
<dbReference type="SUPFAM" id="SSF56112">
    <property type="entry name" value="Protein kinase-like (PK-like)"/>
    <property type="match status" value="1"/>
</dbReference>
<reference evidence="2" key="1">
    <citation type="submission" date="2016-10" db="EMBL/GenBank/DDBJ databases">
        <authorList>
            <person name="Varghese N."/>
            <person name="Submissions S."/>
        </authorList>
    </citation>
    <scope>NUCLEOTIDE SEQUENCE [LARGE SCALE GENOMIC DNA]</scope>
    <source>
        <strain evidence="2">CGMCC 4.7038</strain>
    </source>
</reference>